<gene>
    <name evidence="2" type="ORF">GCM10022257_04660</name>
</gene>
<evidence type="ECO:0000313" key="2">
    <source>
        <dbReference type="EMBL" id="GAA4268365.1"/>
    </source>
</evidence>
<evidence type="ECO:0000256" key="1">
    <source>
        <dbReference type="SAM" id="SignalP"/>
    </source>
</evidence>
<keyword evidence="1" id="KW-0732">Signal</keyword>
<sequence>MKTTNQFFTAILVLLFLLSPSAIFAQDEEAPKRPEYVTVTKSYWSKNYEGSPEEWRATEKEYMDKVTSKNEYVVGGWYYTHLLTENSNEVLYVQTYPNWEALDKAAARNSELEKEAWPDEEERKAFLEKLNSAYSMFHSDEIYATLPGAKILPAAPEGDMVLYMRQNKLAYPEDGSMEEFNALRAKILENVINKNEYIKGYYPSMHAWGSDRRDFNEGILIDSLDDLGKMFDRNIELMKEALTEEEGKALGKYFKGHGDYVYTAVKL</sequence>
<reference evidence="3" key="1">
    <citation type="journal article" date="2019" name="Int. J. Syst. Evol. Microbiol.">
        <title>The Global Catalogue of Microorganisms (GCM) 10K type strain sequencing project: providing services to taxonomists for standard genome sequencing and annotation.</title>
        <authorList>
            <consortium name="The Broad Institute Genomics Platform"/>
            <consortium name="The Broad Institute Genome Sequencing Center for Infectious Disease"/>
            <person name="Wu L."/>
            <person name="Ma J."/>
        </authorList>
    </citation>
    <scope>NUCLEOTIDE SEQUENCE [LARGE SCALE GENOMIC DNA]</scope>
    <source>
        <strain evidence="3">JCM 17452</strain>
    </source>
</reference>
<dbReference type="RefSeq" id="WP_139001673.1">
    <property type="nucleotide sequence ID" value="NZ_BAABAV010000001.1"/>
</dbReference>
<keyword evidence="3" id="KW-1185">Reference proteome</keyword>
<comment type="caution">
    <text evidence="2">The sequence shown here is derived from an EMBL/GenBank/DDBJ whole genome shotgun (WGS) entry which is preliminary data.</text>
</comment>
<protein>
    <submittedName>
        <fullName evidence="2">Uncharacterized protein</fullName>
    </submittedName>
</protein>
<dbReference type="Proteomes" id="UP001500027">
    <property type="component" value="Unassembled WGS sequence"/>
</dbReference>
<feature type="chain" id="PRO_5046732945" evidence="1">
    <location>
        <begin position="26"/>
        <end position="267"/>
    </location>
</feature>
<name>A0ABP8E7Z2_9FLAO</name>
<organism evidence="2 3">
    <name type="scientific">Hyunsoonleella aestuarii</name>
    <dbReference type="NCBI Taxonomy" id="912802"/>
    <lineage>
        <taxon>Bacteria</taxon>
        <taxon>Pseudomonadati</taxon>
        <taxon>Bacteroidota</taxon>
        <taxon>Flavobacteriia</taxon>
        <taxon>Flavobacteriales</taxon>
        <taxon>Flavobacteriaceae</taxon>
    </lineage>
</organism>
<feature type="signal peptide" evidence="1">
    <location>
        <begin position="1"/>
        <end position="25"/>
    </location>
</feature>
<dbReference type="EMBL" id="BAABAV010000001">
    <property type="protein sequence ID" value="GAA4268365.1"/>
    <property type="molecule type" value="Genomic_DNA"/>
</dbReference>
<evidence type="ECO:0000313" key="3">
    <source>
        <dbReference type="Proteomes" id="UP001500027"/>
    </source>
</evidence>
<proteinExistence type="predicted"/>
<accession>A0ABP8E7Z2</accession>